<accession>A0A9Q1E9T8</accession>
<dbReference type="AlphaFoldDB" id="A0A9Q1E9T8"/>
<protein>
    <submittedName>
        <fullName evidence="1">Uncharacterized protein</fullName>
    </submittedName>
</protein>
<organism evidence="1 2">
    <name type="scientific">Synaphobranchus kaupii</name>
    <name type="common">Kaup's arrowtooth eel</name>
    <dbReference type="NCBI Taxonomy" id="118154"/>
    <lineage>
        <taxon>Eukaryota</taxon>
        <taxon>Metazoa</taxon>
        <taxon>Chordata</taxon>
        <taxon>Craniata</taxon>
        <taxon>Vertebrata</taxon>
        <taxon>Euteleostomi</taxon>
        <taxon>Actinopterygii</taxon>
        <taxon>Neopterygii</taxon>
        <taxon>Teleostei</taxon>
        <taxon>Anguilliformes</taxon>
        <taxon>Synaphobranchidae</taxon>
        <taxon>Synaphobranchus</taxon>
    </lineage>
</organism>
<keyword evidence="2" id="KW-1185">Reference proteome</keyword>
<evidence type="ECO:0000313" key="1">
    <source>
        <dbReference type="EMBL" id="KAJ8334900.1"/>
    </source>
</evidence>
<proteinExistence type="predicted"/>
<gene>
    <name evidence="1" type="ORF">SKAU_G00405390</name>
</gene>
<name>A0A9Q1E9T8_SYNKA</name>
<evidence type="ECO:0000313" key="2">
    <source>
        <dbReference type="Proteomes" id="UP001152622"/>
    </source>
</evidence>
<sequence length="107" mass="11559">MGEKDGLNGALSRGLKEVVCQLNPSGPVWGCSAPQGTPHQKGVGSQPEELSFFLERHAPLQVKVCNSALLLHMRGKSKSVTVEKRPGQANADFRKTRDGFVLLLPSH</sequence>
<dbReference type="EMBL" id="JAINUF010000021">
    <property type="protein sequence ID" value="KAJ8334900.1"/>
    <property type="molecule type" value="Genomic_DNA"/>
</dbReference>
<dbReference type="OrthoDB" id="8893226at2759"/>
<comment type="caution">
    <text evidence="1">The sequence shown here is derived from an EMBL/GenBank/DDBJ whole genome shotgun (WGS) entry which is preliminary data.</text>
</comment>
<dbReference type="Proteomes" id="UP001152622">
    <property type="component" value="Chromosome 21"/>
</dbReference>
<reference evidence="1" key="1">
    <citation type="journal article" date="2023" name="Science">
        <title>Genome structures resolve the early diversification of teleost fishes.</title>
        <authorList>
            <person name="Parey E."/>
            <person name="Louis A."/>
            <person name="Montfort J."/>
            <person name="Bouchez O."/>
            <person name="Roques C."/>
            <person name="Iampietro C."/>
            <person name="Lluch J."/>
            <person name="Castinel A."/>
            <person name="Donnadieu C."/>
            <person name="Desvignes T."/>
            <person name="Floi Bucao C."/>
            <person name="Jouanno E."/>
            <person name="Wen M."/>
            <person name="Mejri S."/>
            <person name="Dirks R."/>
            <person name="Jansen H."/>
            <person name="Henkel C."/>
            <person name="Chen W.J."/>
            <person name="Zahm M."/>
            <person name="Cabau C."/>
            <person name="Klopp C."/>
            <person name="Thompson A.W."/>
            <person name="Robinson-Rechavi M."/>
            <person name="Braasch I."/>
            <person name="Lecointre G."/>
            <person name="Bobe J."/>
            <person name="Postlethwait J.H."/>
            <person name="Berthelot C."/>
            <person name="Roest Crollius H."/>
            <person name="Guiguen Y."/>
        </authorList>
    </citation>
    <scope>NUCLEOTIDE SEQUENCE</scope>
    <source>
        <strain evidence="1">WJC10195</strain>
    </source>
</reference>